<dbReference type="Pfam" id="PF03009">
    <property type="entry name" value="GDPD"/>
    <property type="match status" value="1"/>
</dbReference>
<dbReference type="InterPro" id="IPR017946">
    <property type="entry name" value="PLC-like_Pdiesterase_TIM-brl"/>
</dbReference>
<dbReference type="PROSITE" id="PS51704">
    <property type="entry name" value="GP_PDE"/>
    <property type="match status" value="1"/>
</dbReference>
<organism evidence="2 3">
    <name type="scientific">Ciceribacter ferrooxidans</name>
    <dbReference type="NCBI Taxonomy" id="2509717"/>
    <lineage>
        <taxon>Bacteria</taxon>
        <taxon>Pseudomonadati</taxon>
        <taxon>Pseudomonadota</taxon>
        <taxon>Alphaproteobacteria</taxon>
        <taxon>Hyphomicrobiales</taxon>
        <taxon>Rhizobiaceae</taxon>
        <taxon>Ciceribacter</taxon>
    </lineage>
</organism>
<evidence type="ECO:0000259" key="1">
    <source>
        <dbReference type="PROSITE" id="PS51704"/>
    </source>
</evidence>
<dbReference type="GO" id="GO:0008081">
    <property type="term" value="F:phosphoric diester hydrolase activity"/>
    <property type="evidence" value="ECO:0007669"/>
    <property type="project" value="InterPro"/>
</dbReference>
<feature type="domain" description="GP-PDE" evidence="1">
    <location>
        <begin position="2"/>
        <end position="242"/>
    </location>
</feature>
<protein>
    <submittedName>
        <fullName evidence="2">Glycerophosphodiester phosphodiesterase</fullName>
    </submittedName>
</protein>
<comment type="caution">
    <text evidence="2">The sequence shown here is derived from an EMBL/GenBank/DDBJ whole genome shotgun (WGS) entry which is preliminary data.</text>
</comment>
<dbReference type="EMBL" id="SDVB01000101">
    <property type="protein sequence ID" value="RYC24022.1"/>
    <property type="molecule type" value="Genomic_DNA"/>
</dbReference>
<name>A0A4Q2TXJ7_9HYPH</name>
<dbReference type="SUPFAM" id="SSF51695">
    <property type="entry name" value="PLC-like phosphodiesterases"/>
    <property type="match status" value="1"/>
</dbReference>
<dbReference type="PANTHER" id="PTHR46211:SF14">
    <property type="entry name" value="GLYCEROPHOSPHODIESTER PHOSPHODIESTERASE"/>
    <property type="match status" value="1"/>
</dbReference>
<keyword evidence="3" id="KW-1185">Reference proteome</keyword>
<evidence type="ECO:0000313" key="3">
    <source>
        <dbReference type="Proteomes" id="UP000291088"/>
    </source>
</evidence>
<dbReference type="InterPro" id="IPR030395">
    <property type="entry name" value="GP_PDE_dom"/>
</dbReference>
<dbReference type="RefSeq" id="WP_129330590.1">
    <property type="nucleotide sequence ID" value="NZ_SDVB01000101.1"/>
</dbReference>
<dbReference type="AlphaFoldDB" id="A0A4Q2TXJ7"/>
<gene>
    <name evidence="2" type="ORF">EUU22_02840</name>
</gene>
<sequence length="249" mass="27238">MTLITGHRGARNLWPENSLQGFRNVRELGVDAVEFDVHLTDAGELLVIHDATLERTTEGHGPVRALTPEARMNVRLKDSDETIPTLSEVLSVLAAADGLPLHVEIKSDESGTPYPGIVEKVAAELAAQGLADRSYLTSFDVSVLEGCRRVAPDIARLVSVNAAWAERQGGLKRFIEQVEDLVEIVAIHHELMEAEWDLITSLLPLHRLCVWTLNDEALIGKWLERGIGHLTSDSPDLALDLRAKIAAAA</sequence>
<dbReference type="OrthoDB" id="9787897at2"/>
<dbReference type="Gene3D" id="3.20.20.190">
    <property type="entry name" value="Phosphatidylinositol (PI) phosphodiesterase"/>
    <property type="match status" value="1"/>
</dbReference>
<proteinExistence type="predicted"/>
<dbReference type="GO" id="GO:0006629">
    <property type="term" value="P:lipid metabolic process"/>
    <property type="evidence" value="ECO:0007669"/>
    <property type="project" value="InterPro"/>
</dbReference>
<accession>A0A4Q2TXJ7</accession>
<dbReference type="Proteomes" id="UP000291088">
    <property type="component" value="Unassembled WGS sequence"/>
</dbReference>
<dbReference type="PANTHER" id="PTHR46211">
    <property type="entry name" value="GLYCEROPHOSPHORYL DIESTER PHOSPHODIESTERASE"/>
    <property type="match status" value="1"/>
</dbReference>
<dbReference type="CDD" id="cd08565">
    <property type="entry name" value="GDPD_pAtGDE_like"/>
    <property type="match status" value="1"/>
</dbReference>
<reference evidence="2 3" key="1">
    <citation type="submission" date="2019-01" db="EMBL/GenBank/DDBJ databases">
        <authorList>
            <person name="Deng T."/>
        </authorList>
    </citation>
    <scope>NUCLEOTIDE SEQUENCE [LARGE SCALE GENOMIC DNA]</scope>
    <source>
        <strain evidence="2 3">F8825</strain>
    </source>
</reference>
<evidence type="ECO:0000313" key="2">
    <source>
        <dbReference type="EMBL" id="RYC24022.1"/>
    </source>
</evidence>